<dbReference type="PROSITE" id="PS00622">
    <property type="entry name" value="HTH_LUXR_1"/>
    <property type="match status" value="1"/>
</dbReference>
<evidence type="ECO:0000256" key="1">
    <source>
        <dbReference type="ARBA" id="ARBA00023015"/>
    </source>
</evidence>
<evidence type="ECO:0000256" key="2">
    <source>
        <dbReference type="ARBA" id="ARBA00023125"/>
    </source>
</evidence>
<sequence>MHDCQDRAPGTSEHAGYAPGRGRISMANKSFHRIRDCGRASTMSGNPSASDAKRLQMAAFSSLVVGLEASKSMDEAMDVLHGAIIELGFPRVVYGCVSIAHLPSGTWVPAPLQVRGFPDRWDRDWPRHRAHDPYAHTAFLKMESTNWTVVQNNADLLDPAQVDCISYINDLGLNPGLTVPLFIPGHHYGFITAVGDGGLEGWDAAADRAGPTLAMIANYFDNFAIRRFGGPPKESQSLSKRELECLTWSARGKTVEDIAVILDLSADTVRVYLKRVNQKLDAVNRSHAVAKAMCLGMIDIS</sequence>
<dbReference type="InterPro" id="IPR000792">
    <property type="entry name" value="Tscrpt_reg_LuxR_C"/>
</dbReference>
<dbReference type="PROSITE" id="PS50043">
    <property type="entry name" value="HTH_LUXR_2"/>
    <property type="match status" value="1"/>
</dbReference>
<evidence type="ECO:0000259" key="5">
    <source>
        <dbReference type="PROSITE" id="PS50043"/>
    </source>
</evidence>
<keyword evidence="3" id="KW-0804">Transcription</keyword>
<keyword evidence="7" id="KW-1185">Reference proteome</keyword>
<evidence type="ECO:0000313" key="6">
    <source>
        <dbReference type="EMBL" id="SKB63164.1"/>
    </source>
</evidence>
<dbReference type="InterPro" id="IPR036693">
    <property type="entry name" value="TF_LuxR_autoind-bd_dom_sf"/>
</dbReference>
<dbReference type="PANTHER" id="PTHR44688:SF16">
    <property type="entry name" value="DNA-BINDING TRANSCRIPTIONAL ACTIVATOR DEVR_DOSR"/>
    <property type="match status" value="1"/>
</dbReference>
<organism evidence="6 7">
    <name type="scientific">Rhizorhabdus histidinilytica</name>
    <dbReference type="NCBI Taxonomy" id="439228"/>
    <lineage>
        <taxon>Bacteria</taxon>
        <taxon>Pseudomonadati</taxon>
        <taxon>Pseudomonadota</taxon>
        <taxon>Alphaproteobacteria</taxon>
        <taxon>Sphingomonadales</taxon>
        <taxon>Sphingomonadaceae</taxon>
        <taxon>Rhizorhabdus</taxon>
    </lineage>
</organism>
<dbReference type="SUPFAM" id="SSF46894">
    <property type="entry name" value="C-terminal effector domain of the bipartite response regulators"/>
    <property type="match status" value="1"/>
</dbReference>
<feature type="region of interest" description="Disordered" evidence="4">
    <location>
        <begin position="1"/>
        <end position="23"/>
    </location>
</feature>
<dbReference type="Gene3D" id="3.30.450.80">
    <property type="entry name" value="Transcription factor LuxR-like, autoinducer-binding domain"/>
    <property type="match status" value="1"/>
</dbReference>
<proteinExistence type="predicted"/>
<dbReference type="OrthoDB" id="3679796at2"/>
<dbReference type="SUPFAM" id="SSF75516">
    <property type="entry name" value="Pheromone-binding domain of LuxR-like quorum-sensing transcription factors"/>
    <property type="match status" value="1"/>
</dbReference>
<dbReference type="STRING" id="439228.SAMN06295920_104327"/>
<dbReference type="Pfam" id="PF03472">
    <property type="entry name" value="Autoind_bind"/>
    <property type="match status" value="1"/>
</dbReference>
<dbReference type="InterPro" id="IPR036388">
    <property type="entry name" value="WH-like_DNA-bd_sf"/>
</dbReference>
<dbReference type="PRINTS" id="PR00038">
    <property type="entry name" value="HTHLUXR"/>
</dbReference>
<accession>A0A1T5CUS2</accession>
<dbReference type="Proteomes" id="UP000189818">
    <property type="component" value="Unassembled WGS sequence"/>
</dbReference>
<dbReference type="Pfam" id="PF00196">
    <property type="entry name" value="GerE"/>
    <property type="match status" value="1"/>
</dbReference>
<dbReference type="AlphaFoldDB" id="A0A1T5CUS2"/>
<dbReference type="InterPro" id="IPR005143">
    <property type="entry name" value="TF_LuxR_autoind-bd_dom"/>
</dbReference>
<dbReference type="GO" id="GO:0003677">
    <property type="term" value="F:DNA binding"/>
    <property type="evidence" value="ECO:0007669"/>
    <property type="project" value="UniProtKB-KW"/>
</dbReference>
<keyword evidence="1" id="KW-0805">Transcription regulation</keyword>
<name>A0A1T5CUS2_9SPHN</name>
<evidence type="ECO:0000313" key="7">
    <source>
        <dbReference type="Proteomes" id="UP000189818"/>
    </source>
</evidence>
<protein>
    <submittedName>
        <fullName evidence="6">DNA-binding transcriptional regulator, CsgD family</fullName>
    </submittedName>
</protein>
<dbReference type="InterPro" id="IPR016032">
    <property type="entry name" value="Sig_transdc_resp-reg_C-effctor"/>
</dbReference>
<evidence type="ECO:0000256" key="4">
    <source>
        <dbReference type="SAM" id="MobiDB-lite"/>
    </source>
</evidence>
<dbReference type="EMBL" id="FUYM01000004">
    <property type="protein sequence ID" value="SKB63164.1"/>
    <property type="molecule type" value="Genomic_DNA"/>
</dbReference>
<gene>
    <name evidence="6" type="ORF">SAMN06295920_104327</name>
</gene>
<dbReference type="PANTHER" id="PTHR44688">
    <property type="entry name" value="DNA-BINDING TRANSCRIPTIONAL ACTIVATOR DEVR_DOSR"/>
    <property type="match status" value="1"/>
</dbReference>
<reference evidence="7" key="1">
    <citation type="submission" date="2017-02" db="EMBL/GenBank/DDBJ databases">
        <authorList>
            <person name="Varghese N."/>
            <person name="Submissions S."/>
        </authorList>
    </citation>
    <scope>NUCLEOTIDE SEQUENCE [LARGE SCALE GENOMIC DNA]</scope>
    <source>
        <strain evidence="7">UM2</strain>
    </source>
</reference>
<keyword evidence="2 6" id="KW-0238">DNA-binding</keyword>
<feature type="domain" description="HTH luxR-type" evidence="5">
    <location>
        <begin position="231"/>
        <end position="296"/>
    </location>
</feature>
<dbReference type="GO" id="GO:0006355">
    <property type="term" value="P:regulation of DNA-templated transcription"/>
    <property type="evidence" value="ECO:0007669"/>
    <property type="project" value="InterPro"/>
</dbReference>
<dbReference type="CDD" id="cd06170">
    <property type="entry name" value="LuxR_C_like"/>
    <property type="match status" value="1"/>
</dbReference>
<evidence type="ECO:0000256" key="3">
    <source>
        <dbReference type="ARBA" id="ARBA00023163"/>
    </source>
</evidence>
<dbReference type="Gene3D" id="1.10.10.10">
    <property type="entry name" value="Winged helix-like DNA-binding domain superfamily/Winged helix DNA-binding domain"/>
    <property type="match status" value="1"/>
</dbReference>
<dbReference type="SMART" id="SM00421">
    <property type="entry name" value="HTH_LUXR"/>
    <property type="match status" value="1"/>
</dbReference>